<reference evidence="1 2" key="1">
    <citation type="submission" date="2020-01" db="EMBL/GenBank/DDBJ databases">
        <title>Sulfitobacter sediminilitoris sp. nov., isolated from a tidal flat.</title>
        <authorList>
            <person name="Park S."/>
            <person name="Yoon J.-H."/>
        </authorList>
    </citation>
    <scope>NUCLEOTIDE SEQUENCE [LARGE SCALE GENOMIC DNA]</scope>
    <source>
        <strain evidence="1 2">JBTF-M27</strain>
    </source>
</reference>
<gene>
    <name evidence="1" type="ORF">GV827_15505</name>
</gene>
<dbReference type="PROSITE" id="PS51257">
    <property type="entry name" value="PROKAR_LIPOPROTEIN"/>
    <property type="match status" value="1"/>
</dbReference>
<dbReference type="Proteomes" id="UP000468591">
    <property type="component" value="Unassembled WGS sequence"/>
</dbReference>
<evidence type="ECO:0000313" key="1">
    <source>
        <dbReference type="EMBL" id="NEK23803.1"/>
    </source>
</evidence>
<accession>A0A6P0CH59</accession>
<organism evidence="1 2">
    <name type="scientific">Sulfitobacter sediminilitoris</name>
    <dbReference type="NCBI Taxonomy" id="2698830"/>
    <lineage>
        <taxon>Bacteria</taxon>
        <taxon>Pseudomonadati</taxon>
        <taxon>Pseudomonadota</taxon>
        <taxon>Alphaproteobacteria</taxon>
        <taxon>Rhodobacterales</taxon>
        <taxon>Roseobacteraceae</taxon>
        <taxon>Sulfitobacter</taxon>
    </lineage>
</organism>
<proteinExistence type="predicted"/>
<name>A0A6P0CH59_9RHOB</name>
<sequence length="150" mass="16878">MPFFRIAAASLALAATSSCVDIAWTTDKKHVVLFDEGGWIQWYDDQVKDLTARGIRPELRGRHCSAATMLLGVPGVCVHPKAEFGFHGCIPVLPGETKEMGDNQMRKHYNPALRAWYDKNARHLQFTTKKLTGQQLHDMFGYDLCETVGR</sequence>
<dbReference type="AlphaFoldDB" id="A0A6P0CH59"/>
<dbReference type="EMBL" id="JAABNT010000010">
    <property type="protein sequence ID" value="NEK23803.1"/>
    <property type="molecule type" value="Genomic_DNA"/>
</dbReference>
<comment type="caution">
    <text evidence="1">The sequence shown here is derived from an EMBL/GenBank/DDBJ whole genome shotgun (WGS) entry which is preliminary data.</text>
</comment>
<dbReference type="RefSeq" id="WP_164354728.1">
    <property type="nucleotide sequence ID" value="NZ_JAABNT010000010.1"/>
</dbReference>
<evidence type="ECO:0000313" key="2">
    <source>
        <dbReference type="Proteomes" id="UP000468591"/>
    </source>
</evidence>
<keyword evidence="2" id="KW-1185">Reference proteome</keyword>
<protein>
    <submittedName>
        <fullName evidence="1">Uncharacterized protein</fullName>
    </submittedName>
</protein>